<comment type="pathway">
    <text evidence="5">Carbohydrate degradation; glycolysis; pyruvate from D-glyceraldehyde 3-phosphate: step 3/5.</text>
</comment>
<dbReference type="CDD" id="cd07067">
    <property type="entry name" value="HP_PGM_like"/>
    <property type="match status" value="1"/>
</dbReference>
<dbReference type="SMART" id="SM00855">
    <property type="entry name" value="PGAM"/>
    <property type="match status" value="1"/>
</dbReference>
<dbReference type="PIRSF" id="PIRSF000709">
    <property type="entry name" value="6PFK_2-Ptase"/>
    <property type="match status" value="1"/>
</dbReference>
<comment type="caution">
    <text evidence="6">The sequence shown here is derived from an EMBL/GenBank/DDBJ whole genome shotgun (WGS) entry which is preliminary data.</text>
</comment>
<evidence type="ECO:0000256" key="4">
    <source>
        <dbReference type="ARBA" id="ARBA00023235"/>
    </source>
</evidence>
<dbReference type="InterPro" id="IPR013078">
    <property type="entry name" value="His_Pase_superF_clade-1"/>
</dbReference>
<evidence type="ECO:0000256" key="2">
    <source>
        <dbReference type="ARBA" id="ARBA00022432"/>
    </source>
</evidence>
<organism evidence="6 7">
    <name type="scientific">Halorhodospira neutriphila</name>
    <dbReference type="NCBI Taxonomy" id="168379"/>
    <lineage>
        <taxon>Bacteria</taxon>
        <taxon>Pseudomonadati</taxon>
        <taxon>Pseudomonadota</taxon>
        <taxon>Gammaproteobacteria</taxon>
        <taxon>Chromatiales</taxon>
        <taxon>Ectothiorhodospiraceae</taxon>
        <taxon>Halorhodospira</taxon>
    </lineage>
</organism>
<dbReference type="NCBIfam" id="TIGR01258">
    <property type="entry name" value="pgm_1"/>
    <property type="match status" value="1"/>
</dbReference>
<dbReference type="RefSeq" id="WP_200261393.1">
    <property type="nucleotide sequence ID" value="NZ_NRSH01000240.1"/>
</dbReference>
<dbReference type="Gene3D" id="3.40.50.1240">
    <property type="entry name" value="Phosphoglycerate mutase-like"/>
    <property type="match status" value="1"/>
</dbReference>
<dbReference type="InterPro" id="IPR029033">
    <property type="entry name" value="His_PPase_superfam"/>
</dbReference>
<proteinExistence type="inferred from homology"/>
<evidence type="ECO:0000313" key="6">
    <source>
        <dbReference type="EMBL" id="MBK1727711.1"/>
    </source>
</evidence>
<dbReference type="Pfam" id="PF00300">
    <property type="entry name" value="His_Phos_1"/>
    <property type="match status" value="1"/>
</dbReference>
<keyword evidence="2" id="KW-0312">Gluconeogenesis</keyword>
<evidence type="ECO:0000256" key="3">
    <source>
        <dbReference type="ARBA" id="ARBA00023152"/>
    </source>
</evidence>
<dbReference type="EC" id="5.4.2.11" evidence="5"/>
<comment type="function">
    <text evidence="5">Catalyzes the interconversion of 2-phosphoglycerate and 3-phosphoglycerate.</text>
</comment>
<dbReference type="PROSITE" id="PS00175">
    <property type="entry name" value="PG_MUTASE"/>
    <property type="match status" value="1"/>
</dbReference>
<sequence length="122" mass="14087">MPQLVLLRHGQSEWNLENRFTGWHDVDLTEQGVYEARQAGEALNEQGVAPELAFTSVLKRAIRTLWLALEGLDRMWIPEVKSWRLNERHYGALTGLDKAETAAEYGEDQVHTWRRSYDTPPP</sequence>
<evidence type="ECO:0000256" key="5">
    <source>
        <dbReference type="RuleBase" id="RU004512"/>
    </source>
</evidence>
<feature type="non-terminal residue" evidence="6">
    <location>
        <position position="122"/>
    </location>
</feature>
<gene>
    <name evidence="6" type="primary">gpmA</name>
    <name evidence="6" type="ORF">CKO13_11970</name>
</gene>
<dbReference type="PANTHER" id="PTHR11931">
    <property type="entry name" value="PHOSPHOGLYCERATE MUTASE"/>
    <property type="match status" value="1"/>
</dbReference>
<dbReference type="SUPFAM" id="SSF53254">
    <property type="entry name" value="Phosphoglycerate mutase-like"/>
    <property type="match status" value="1"/>
</dbReference>
<dbReference type="Proteomes" id="UP000738126">
    <property type="component" value="Unassembled WGS sequence"/>
</dbReference>
<keyword evidence="3" id="KW-0324">Glycolysis</keyword>
<reference evidence="6 7" key="1">
    <citation type="journal article" date="2020" name="Microorganisms">
        <title>Osmotic Adaptation and Compatible Solute Biosynthesis of Phototrophic Bacteria as Revealed from Genome Analyses.</title>
        <authorList>
            <person name="Imhoff J.F."/>
            <person name="Rahn T."/>
            <person name="Kunzel S."/>
            <person name="Keller A."/>
            <person name="Neulinger S.C."/>
        </authorList>
    </citation>
    <scope>NUCLEOTIDE SEQUENCE [LARGE SCALE GENOMIC DNA]</scope>
    <source>
        <strain evidence="6 7">DSM 15116</strain>
    </source>
</reference>
<keyword evidence="4" id="KW-0413">Isomerase</keyword>
<accession>A0ABS1E7K4</accession>
<dbReference type="InterPro" id="IPR001345">
    <property type="entry name" value="PG/BPGM_mutase_AS"/>
</dbReference>
<dbReference type="InterPro" id="IPR005952">
    <property type="entry name" value="Phosphogly_mut1"/>
</dbReference>
<comment type="catalytic activity">
    <reaction evidence="5">
        <text>(2R)-2-phosphoglycerate = (2R)-3-phosphoglycerate</text>
        <dbReference type="Rhea" id="RHEA:15901"/>
        <dbReference type="ChEBI" id="CHEBI:58272"/>
        <dbReference type="ChEBI" id="CHEBI:58289"/>
        <dbReference type="EC" id="5.4.2.11"/>
    </reaction>
</comment>
<keyword evidence="7" id="KW-1185">Reference proteome</keyword>
<evidence type="ECO:0000313" key="7">
    <source>
        <dbReference type="Proteomes" id="UP000738126"/>
    </source>
</evidence>
<dbReference type="EMBL" id="NRSH01000240">
    <property type="protein sequence ID" value="MBK1727711.1"/>
    <property type="molecule type" value="Genomic_DNA"/>
</dbReference>
<comment type="similarity">
    <text evidence="1">Belongs to the phosphoglycerate mutase family. BPG-dependent PGAM subfamily.</text>
</comment>
<evidence type="ECO:0000256" key="1">
    <source>
        <dbReference type="ARBA" id="ARBA00006717"/>
    </source>
</evidence>
<protein>
    <recommendedName>
        <fullName evidence="5">2,3-bisphosphoglycerate-dependent phosphoglycerate mutase</fullName>
        <ecNumber evidence="5">5.4.2.11</ecNumber>
    </recommendedName>
</protein>
<name>A0ABS1E7K4_9GAMM</name>